<comment type="caution">
    <text evidence="4">The sequence shown here is derived from an EMBL/GenBank/DDBJ whole genome shotgun (WGS) entry which is preliminary data.</text>
</comment>
<dbReference type="InterPro" id="IPR050613">
    <property type="entry name" value="Sec_Metabolite_Reg"/>
</dbReference>
<dbReference type="Pfam" id="PF00172">
    <property type="entry name" value="Zn_clus"/>
    <property type="match status" value="1"/>
</dbReference>
<dbReference type="InterPro" id="IPR036864">
    <property type="entry name" value="Zn2-C6_fun-type_DNA-bd_sf"/>
</dbReference>
<keyword evidence="5" id="KW-1185">Reference proteome</keyword>
<dbReference type="PROSITE" id="PS50048">
    <property type="entry name" value="ZN2_CY6_FUNGAL_2"/>
    <property type="match status" value="1"/>
</dbReference>
<evidence type="ECO:0000313" key="5">
    <source>
        <dbReference type="Proteomes" id="UP000308199"/>
    </source>
</evidence>
<organism evidence="4 5">
    <name type="scientific">Phellinidium pouzarii</name>
    <dbReference type="NCBI Taxonomy" id="167371"/>
    <lineage>
        <taxon>Eukaryota</taxon>
        <taxon>Fungi</taxon>
        <taxon>Dikarya</taxon>
        <taxon>Basidiomycota</taxon>
        <taxon>Agaricomycotina</taxon>
        <taxon>Agaricomycetes</taxon>
        <taxon>Hymenochaetales</taxon>
        <taxon>Hymenochaetaceae</taxon>
        <taxon>Phellinidium</taxon>
    </lineage>
</organism>
<protein>
    <recommendedName>
        <fullName evidence="3">Zn(2)-C6 fungal-type domain-containing protein</fullName>
    </recommendedName>
</protein>
<dbReference type="SMART" id="SM00066">
    <property type="entry name" value="GAL4"/>
    <property type="match status" value="1"/>
</dbReference>
<dbReference type="AlphaFoldDB" id="A0A4S4KE21"/>
<reference evidence="4 5" key="1">
    <citation type="submission" date="2019-02" db="EMBL/GenBank/DDBJ databases">
        <title>Genome sequencing of the rare red list fungi Phellinidium pouzarii.</title>
        <authorList>
            <person name="Buettner E."/>
            <person name="Kellner H."/>
        </authorList>
    </citation>
    <scope>NUCLEOTIDE SEQUENCE [LARGE SCALE GENOMIC DNA]</scope>
    <source>
        <strain evidence="4 5">DSM 108285</strain>
    </source>
</reference>
<gene>
    <name evidence="4" type="ORF">EW145_g7873</name>
</gene>
<evidence type="ECO:0000256" key="2">
    <source>
        <dbReference type="ARBA" id="ARBA00023242"/>
    </source>
</evidence>
<dbReference type="SUPFAM" id="SSF57701">
    <property type="entry name" value="Zn2/Cys6 DNA-binding domain"/>
    <property type="match status" value="1"/>
</dbReference>
<dbReference type="GO" id="GO:0000981">
    <property type="term" value="F:DNA-binding transcription factor activity, RNA polymerase II-specific"/>
    <property type="evidence" value="ECO:0007669"/>
    <property type="project" value="InterPro"/>
</dbReference>
<evidence type="ECO:0000313" key="4">
    <source>
        <dbReference type="EMBL" id="THG95950.1"/>
    </source>
</evidence>
<dbReference type="OrthoDB" id="424974at2759"/>
<feature type="domain" description="Zn(2)-C6 fungal-type" evidence="3">
    <location>
        <begin position="36"/>
        <end position="65"/>
    </location>
</feature>
<dbReference type="EMBL" id="SGPK01000920">
    <property type="protein sequence ID" value="THG95950.1"/>
    <property type="molecule type" value="Genomic_DNA"/>
</dbReference>
<name>A0A4S4KE21_9AGAM</name>
<sequence length="150" mass="15449">MPPAKDIQDDSDETGHELRRVRIRELELKRARGVISCAECRRLKLKCDKKIPCSSCKRRGCQHICPTGPSSFLSIALSRVLILVTGVNNTAASAAGGGASLSSGLSTLPAFDAPTSASAASGSASGSLPISAVALASVSDSARVLQKLTA</sequence>
<dbReference type="Gene3D" id="4.10.240.10">
    <property type="entry name" value="Zn(2)-C6 fungal-type DNA-binding domain"/>
    <property type="match status" value="1"/>
</dbReference>
<keyword evidence="2" id="KW-0539">Nucleus</keyword>
<accession>A0A4S4KE21</accession>
<dbReference type="CDD" id="cd00067">
    <property type="entry name" value="GAL4"/>
    <property type="match status" value="1"/>
</dbReference>
<dbReference type="GO" id="GO:0005634">
    <property type="term" value="C:nucleus"/>
    <property type="evidence" value="ECO:0007669"/>
    <property type="project" value="UniProtKB-SubCell"/>
</dbReference>
<comment type="subcellular location">
    <subcellularLocation>
        <location evidence="1">Nucleus</location>
    </subcellularLocation>
</comment>
<dbReference type="Proteomes" id="UP000308199">
    <property type="component" value="Unassembled WGS sequence"/>
</dbReference>
<evidence type="ECO:0000259" key="3">
    <source>
        <dbReference type="PROSITE" id="PS50048"/>
    </source>
</evidence>
<proteinExistence type="predicted"/>
<dbReference type="PANTHER" id="PTHR31001">
    <property type="entry name" value="UNCHARACTERIZED TRANSCRIPTIONAL REGULATORY PROTEIN"/>
    <property type="match status" value="1"/>
</dbReference>
<dbReference type="PANTHER" id="PTHR31001:SF56">
    <property type="entry name" value="ZN(2)-C6 FUNGAL-TYPE DOMAIN-CONTAINING PROTEIN"/>
    <property type="match status" value="1"/>
</dbReference>
<feature type="non-terminal residue" evidence="4">
    <location>
        <position position="150"/>
    </location>
</feature>
<dbReference type="InterPro" id="IPR001138">
    <property type="entry name" value="Zn2Cys6_DnaBD"/>
</dbReference>
<dbReference type="GO" id="GO:0008270">
    <property type="term" value="F:zinc ion binding"/>
    <property type="evidence" value="ECO:0007669"/>
    <property type="project" value="InterPro"/>
</dbReference>
<evidence type="ECO:0000256" key="1">
    <source>
        <dbReference type="ARBA" id="ARBA00004123"/>
    </source>
</evidence>
<dbReference type="PROSITE" id="PS00463">
    <property type="entry name" value="ZN2_CY6_FUNGAL_1"/>
    <property type="match status" value="1"/>
</dbReference>